<evidence type="ECO:0000256" key="9">
    <source>
        <dbReference type="ARBA" id="ARBA00023274"/>
    </source>
</evidence>
<dbReference type="FunFam" id="2.40.50.140:FF:000102">
    <property type="entry name" value="30S ribosomal protein S1"/>
    <property type="match status" value="1"/>
</dbReference>
<evidence type="ECO:0000256" key="5">
    <source>
        <dbReference type="ARBA" id="ARBA00022737"/>
    </source>
</evidence>
<reference evidence="13" key="1">
    <citation type="submission" date="2020-02" db="EMBL/GenBank/DDBJ databases">
        <authorList>
            <person name="Scholz U."/>
            <person name="Mascher M."/>
            <person name="Fiebig A."/>
        </authorList>
    </citation>
    <scope>NUCLEOTIDE SEQUENCE</scope>
</reference>
<evidence type="ECO:0000256" key="4">
    <source>
        <dbReference type="ARBA" id="ARBA00022640"/>
    </source>
</evidence>
<evidence type="ECO:0000256" key="3">
    <source>
        <dbReference type="ARBA" id="ARBA00022528"/>
    </source>
</evidence>
<evidence type="ECO:0000313" key="13">
    <source>
        <dbReference type="EMBL" id="CAA7398592.1"/>
    </source>
</evidence>
<organism evidence="13 14">
    <name type="scientific">Spirodela intermedia</name>
    <name type="common">Intermediate duckweed</name>
    <dbReference type="NCBI Taxonomy" id="51605"/>
    <lineage>
        <taxon>Eukaryota</taxon>
        <taxon>Viridiplantae</taxon>
        <taxon>Streptophyta</taxon>
        <taxon>Embryophyta</taxon>
        <taxon>Tracheophyta</taxon>
        <taxon>Spermatophyta</taxon>
        <taxon>Magnoliopsida</taxon>
        <taxon>Liliopsida</taxon>
        <taxon>Araceae</taxon>
        <taxon>Lemnoideae</taxon>
        <taxon>Spirodela</taxon>
    </lineage>
</organism>
<dbReference type="CDD" id="cd05692">
    <property type="entry name" value="S1_RPS1_repeat_hs4"/>
    <property type="match status" value="1"/>
</dbReference>
<dbReference type="PRINTS" id="PR00681">
    <property type="entry name" value="RIBOSOMALS1"/>
</dbReference>
<dbReference type="EMBL" id="LR746269">
    <property type="protein sequence ID" value="CAA7398592.1"/>
    <property type="molecule type" value="Genomic_DNA"/>
</dbReference>
<dbReference type="GO" id="GO:0006412">
    <property type="term" value="P:translation"/>
    <property type="evidence" value="ECO:0007669"/>
    <property type="project" value="TreeGrafter"/>
</dbReference>
<evidence type="ECO:0000256" key="10">
    <source>
        <dbReference type="ARBA" id="ARBA00069232"/>
    </source>
</evidence>
<protein>
    <recommendedName>
        <fullName evidence="10">Small ribosomal subunit protein bS1c</fullName>
    </recommendedName>
    <alternativeName>
        <fullName evidence="11">30S ribosomal protein S1, chloroplastic</fullName>
    </alternativeName>
</protein>
<dbReference type="InterPro" id="IPR050437">
    <property type="entry name" value="Ribos_protein_bS1-like"/>
</dbReference>
<dbReference type="GO" id="GO:0005840">
    <property type="term" value="C:ribosome"/>
    <property type="evidence" value="ECO:0007669"/>
    <property type="project" value="UniProtKB-KW"/>
</dbReference>
<accession>A0A7I8KM86</accession>
<keyword evidence="5" id="KW-0677">Repeat</keyword>
<dbReference type="SMART" id="SM00316">
    <property type="entry name" value="S1"/>
    <property type="match status" value="3"/>
</dbReference>
<dbReference type="PROSITE" id="PS50126">
    <property type="entry name" value="S1"/>
    <property type="match status" value="3"/>
</dbReference>
<dbReference type="Gene3D" id="2.40.50.140">
    <property type="entry name" value="Nucleic acid-binding proteins"/>
    <property type="match status" value="3"/>
</dbReference>
<dbReference type="InterPro" id="IPR035104">
    <property type="entry name" value="Ribosomal_protein_S1-like"/>
</dbReference>
<evidence type="ECO:0000256" key="2">
    <source>
        <dbReference type="ARBA" id="ARBA00006767"/>
    </source>
</evidence>
<keyword evidence="4" id="KW-0934">Plastid</keyword>
<dbReference type="GO" id="GO:0003735">
    <property type="term" value="F:structural constituent of ribosome"/>
    <property type="evidence" value="ECO:0007669"/>
    <property type="project" value="TreeGrafter"/>
</dbReference>
<dbReference type="AlphaFoldDB" id="A0A7I8KM86"/>
<dbReference type="InterPro" id="IPR012340">
    <property type="entry name" value="NA-bd_OB-fold"/>
</dbReference>
<keyword evidence="6" id="KW-0694">RNA-binding</keyword>
<keyword evidence="9" id="KW-0687">Ribonucleoprotein</keyword>
<dbReference type="OrthoDB" id="412781at2759"/>
<dbReference type="SUPFAM" id="SSF50249">
    <property type="entry name" value="Nucleic acid-binding proteins"/>
    <property type="match status" value="3"/>
</dbReference>
<dbReference type="FunFam" id="2.40.50.140:FF:000078">
    <property type="entry name" value="30S ribosomal protein S1"/>
    <property type="match status" value="1"/>
</dbReference>
<comment type="subcellular location">
    <subcellularLocation>
        <location evidence="1">Plastid</location>
        <location evidence="1">Chloroplast</location>
    </subcellularLocation>
</comment>
<dbReference type="Pfam" id="PF00575">
    <property type="entry name" value="S1"/>
    <property type="match status" value="2"/>
</dbReference>
<feature type="domain" description="S1 motif" evidence="12">
    <location>
        <begin position="263"/>
        <end position="331"/>
    </location>
</feature>
<dbReference type="GO" id="GO:0009570">
    <property type="term" value="C:chloroplast stroma"/>
    <property type="evidence" value="ECO:0007669"/>
    <property type="project" value="TreeGrafter"/>
</dbReference>
<name>A0A7I8KM86_SPIIN</name>
<dbReference type="GO" id="GO:0003729">
    <property type="term" value="F:mRNA binding"/>
    <property type="evidence" value="ECO:0007669"/>
    <property type="project" value="TreeGrafter"/>
</dbReference>
<gene>
    <name evidence="13" type="ORF">SI8410_06009257</name>
</gene>
<evidence type="ECO:0000259" key="12">
    <source>
        <dbReference type="PROSITE" id="PS50126"/>
    </source>
</evidence>
<evidence type="ECO:0000256" key="11">
    <source>
        <dbReference type="ARBA" id="ARBA00081784"/>
    </source>
</evidence>
<proteinExistence type="inferred from homology"/>
<dbReference type="CDD" id="cd04465">
    <property type="entry name" value="S1_RPS1_repeat_ec2_hs2"/>
    <property type="match status" value="1"/>
</dbReference>
<feature type="domain" description="S1 motif" evidence="12">
    <location>
        <begin position="98"/>
        <end position="168"/>
    </location>
</feature>
<keyword evidence="3" id="KW-0150">Chloroplast</keyword>
<keyword evidence="14" id="KW-1185">Reference proteome</keyword>
<evidence type="ECO:0000313" key="14">
    <source>
        <dbReference type="Proteomes" id="UP000663760"/>
    </source>
</evidence>
<dbReference type="FunFam" id="2.40.50.140:FF:000162">
    <property type="entry name" value="30S ribosomal protein S1, chloroplastic"/>
    <property type="match status" value="1"/>
</dbReference>
<keyword evidence="8" id="KW-0689">Ribosomal protein</keyword>
<dbReference type="PANTHER" id="PTHR10724">
    <property type="entry name" value="30S RIBOSOMAL PROTEIN S1"/>
    <property type="match status" value="1"/>
</dbReference>
<dbReference type="PANTHER" id="PTHR10724:SF7">
    <property type="entry name" value="SMALL RIBOSOMAL SUBUNIT PROTEIN BS1C"/>
    <property type="match status" value="1"/>
</dbReference>
<dbReference type="InterPro" id="IPR003029">
    <property type="entry name" value="S1_domain"/>
</dbReference>
<dbReference type="GO" id="GO:1990904">
    <property type="term" value="C:ribonucleoprotein complex"/>
    <property type="evidence" value="ECO:0007669"/>
    <property type="project" value="UniProtKB-KW"/>
</dbReference>
<feature type="domain" description="S1 motif" evidence="12">
    <location>
        <begin position="186"/>
        <end position="250"/>
    </location>
</feature>
<comment type="similarity">
    <text evidence="2">Belongs to the bacterial ribosomal protein bS1 family.</text>
</comment>
<keyword evidence="7" id="KW-0809">Transit peptide</keyword>
<sequence length="413" mass="44913">MAAALGQQFAGLRCPPLSSSPLAKPVQRSSPLPCRPLVVAQAVNLNTNALQAREKVQLKEQFEQAYDRCRTAPMEGVSFSVDDFLSALEKYDFDSEVGTKVKGTVFMVDMNGALVDITAKSSAYLPAQEACIYRVKHVAEAGIFPGFQEEFVVIGENEADDSLILSLRSIQYDLAWERCRQLQAEDVVVKGKVIGGNKGGIVAIVEGLRGFVPFSQISTKSTAEELINRELPLKFVEVDEEQSRLVLSNRKAMADSQAQLGIGSVVVGTVQSLKPYGAFIDIGGLTGLLHVSQISHDRVSDVSTVLQPGDTLKVMILSHDRERGRVSLSTKKLEPTPGDMIRNPKLVFEKADEMAQAFRQRIAQAEAMARADMLRFQPESGLSLSSDGILSPLTPDLPVEGLDLTDIPPAEEV</sequence>
<evidence type="ECO:0000256" key="8">
    <source>
        <dbReference type="ARBA" id="ARBA00022980"/>
    </source>
</evidence>
<evidence type="ECO:0000256" key="6">
    <source>
        <dbReference type="ARBA" id="ARBA00022884"/>
    </source>
</evidence>
<evidence type="ECO:0000256" key="7">
    <source>
        <dbReference type="ARBA" id="ARBA00022946"/>
    </source>
</evidence>
<evidence type="ECO:0000256" key="1">
    <source>
        <dbReference type="ARBA" id="ARBA00004229"/>
    </source>
</evidence>
<dbReference type="Proteomes" id="UP000663760">
    <property type="component" value="Chromosome 6"/>
</dbReference>